<dbReference type="InterPro" id="IPR000485">
    <property type="entry name" value="AsnC-type_HTH_dom"/>
</dbReference>
<evidence type="ECO:0000256" key="4">
    <source>
        <dbReference type="ARBA" id="ARBA00023163"/>
    </source>
</evidence>
<dbReference type="STRING" id="1449351.RISW2_16325"/>
<proteinExistence type="predicted"/>
<dbReference type="GO" id="GO:0043565">
    <property type="term" value="F:sequence-specific DNA binding"/>
    <property type="evidence" value="ECO:0007669"/>
    <property type="project" value="InterPro"/>
</dbReference>
<dbReference type="Gene3D" id="3.30.70.920">
    <property type="match status" value="1"/>
</dbReference>
<protein>
    <submittedName>
        <fullName evidence="6">AsnC family transcriptional regulator</fullName>
    </submittedName>
</protein>
<keyword evidence="1" id="KW-0805">Transcription regulation</keyword>
<keyword evidence="2" id="KW-0238">DNA-binding</keyword>
<keyword evidence="4" id="KW-0804">Transcription</keyword>
<comment type="caution">
    <text evidence="6">The sequence shown here is derived from an EMBL/GenBank/DDBJ whole genome shotgun (WGS) entry which is preliminary data.</text>
</comment>
<dbReference type="Pfam" id="PF01037">
    <property type="entry name" value="AsnC_trans_reg"/>
    <property type="match status" value="1"/>
</dbReference>
<feature type="domain" description="HTH asnC-type" evidence="5">
    <location>
        <begin position="1"/>
        <end position="45"/>
    </location>
</feature>
<dbReference type="PATRIC" id="fig|1449351.3.peg.824"/>
<evidence type="ECO:0000259" key="5">
    <source>
        <dbReference type="PROSITE" id="PS50956"/>
    </source>
</evidence>
<dbReference type="Pfam" id="PF13412">
    <property type="entry name" value="HTH_24"/>
    <property type="match status" value="1"/>
</dbReference>
<dbReference type="GO" id="GO:0043200">
    <property type="term" value="P:response to amino acid"/>
    <property type="evidence" value="ECO:0007669"/>
    <property type="project" value="TreeGrafter"/>
</dbReference>
<dbReference type="InterPro" id="IPR019888">
    <property type="entry name" value="Tscrpt_reg_AsnC-like"/>
</dbReference>
<dbReference type="PROSITE" id="PS00519">
    <property type="entry name" value="HTH_ASNC_1"/>
    <property type="match status" value="1"/>
</dbReference>
<accession>X7FE94</accession>
<dbReference type="InterPro" id="IPR019887">
    <property type="entry name" value="Tscrpt_reg_AsnC/Lrp_C"/>
</dbReference>
<dbReference type="SUPFAM" id="SSF46785">
    <property type="entry name" value="Winged helix' DNA-binding domain"/>
    <property type="match status" value="1"/>
</dbReference>
<dbReference type="Proteomes" id="UP000023430">
    <property type="component" value="Unassembled WGS sequence"/>
</dbReference>
<evidence type="ECO:0000313" key="7">
    <source>
        <dbReference type="Proteomes" id="UP000023430"/>
    </source>
</evidence>
<dbReference type="PROSITE" id="PS50956">
    <property type="entry name" value="HTH_ASNC_2"/>
    <property type="match status" value="1"/>
</dbReference>
<evidence type="ECO:0000256" key="3">
    <source>
        <dbReference type="ARBA" id="ARBA00023159"/>
    </source>
</evidence>
<sequence length="133" mass="14646">MANAELAKLVNVSAATCHRRTQRLLEEGYVSSVRAQIAPARVGLGTLVMVGVVLDRSTPESFADFEAAVRGMKEVLDCNLVAGDFDYLLKIRVRDMAGFNLLHGRQLISLPGVRQIRTFFVLKEVKDNAPLAF</sequence>
<dbReference type="GO" id="GO:0005829">
    <property type="term" value="C:cytosol"/>
    <property type="evidence" value="ECO:0007669"/>
    <property type="project" value="TreeGrafter"/>
</dbReference>
<dbReference type="InterPro" id="IPR036390">
    <property type="entry name" value="WH_DNA-bd_sf"/>
</dbReference>
<evidence type="ECO:0000313" key="6">
    <source>
        <dbReference type="EMBL" id="ETX30401.1"/>
    </source>
</evidence>
<dbReference type="eggNOG" id="COG1522">
    <property type="taxonomic scope" value="Bacteria"/>
</dbReference>
<keyword evidence="3" id="KW-0010">Activator</keyword>
<dbReference type="SUPFAM" id="SSF54909">
    <property type="entry name" value="Dimeric alpha+beta barrel"/>
    <property type="match status" value="1"/>
</dbReference>
<dbReference type="PANTHER" id="PTHR30154:SF0">
    <property type="entry name" value="LEUCINE-RESPONSIVE REGULATORY PROTEIN"/>
    <property type="match status" value="1"/>
</dbReference>
<dbReference type="SMART" id="SM00344">
    <property type="entry name" value="HTH_ASNC"/>
    <property type="match status" value="1"/>
</dbReference>
<name>X7FE94_9RHOB</name>
<dbReference type="InterPro" id="IPR011008">
    <property type="entry name" value="Dimeric_a/b-barrel"/>
</dbReference>
<dbReference type="AlphaFoldDB" id="X7FE94"/>
<gene>
    <name evidence="6" type="ORF">RISW2_16325</name>
</gene>
<dbReference type="Gene3D" id="1.10.10.10">
    <property type="entry name" value="Winged helix-like DNA-binding domain superfamily/Winged helix DNA-binding domain"/>
    <property type="match status" value="1"/>
</dbReference>
<reference evidence="6 7" key="1">
    <citation type="submission" date="2014-01" db="EMBL/GenBank/DDBJ databases">
        <title>Roseivivax isoporae LMG 25204 Genome Sequencing.</title>
        <authorList>
            <person name="Lai Q."/>
            <person name="Li G."/>
            <person name="Shao Z."/>
        </authorList>
    </citation>
    <scope>NUCLEOTIDE SEQUENCE [LARGE SCALE GENOMIC DNA]</scope>
    <source>
        <strain evidence="6 7">LMG 25204</strain>
    </source>
</reference>
<organism evidence="6 7">
    <name type="scientific">Roseivivax isoporae LMG 25204</name>
    <dbReference type="NCBI Taxonomy" id="1449351"/>
    <lineage>
        <taxon>Bacteria</taxon>
        <taxon>Pseudomonadati</taxon>
        <taxon>Pseudomonadota</taxon>
        <taxon>Alphaproteobacteria</taxon>
        <taxon>Rhodobacterales</taxon>
        <taxon>Roseobacteraceae</taxon>
        <taxon>Roseivivax</taxon>
    </lineage>
</organism>
<keyword evidence="7" id="KW-1185">Reference proteome</keyword>
<evidence type="ECO:0000256" key="2">
    <source>
        <dbReference type="ARBA" id="ARBA00023125"/>
    </source>
</evidence>
<dbReference type="PANTHER" id="PTHR30154">
    <property type="entry name" value="LEUCINE-RESPONSIVE REGULATORY PROTEIN"/>
    <property type="match status" value="1"/>
</dbReference>
<dbReference type="InterPro" id="IPR019885">
    <property type="entry name" value="Tscrpt_reg_HTH_AsnC-type_CS"/>
</dbReference>
<dbReference type="EMBL" id="JAME01000004">
    <property type="protein sequence ID" value="ETX30401.1"/>
    <property type="molecule type" value="Genomic_DNA"/>
</dbReference>
<dbReference type="InterPro" id="IPR036388">
    <property type="entry name" value="WH-like_DNA-bd_sf"/>
</dbReference>
<evidence type="ECO:0000256" key="1">
    <source>
        <dbReference type="ARBA" id="ARBA00023015"/>
    </source>
</evidence>